<dbReference type="InterPro" id="IPR011051">
    <property type="entry name" value="RmlC_Cupin_sf"/>
</dbReference>
<dbReference type="PANTHER" id="PTHR43698">
    <property type="entry name" value="RIBD C-TERMINAL DOMAIN CONTAINING PROTEIN"/>
    <property type="match status" value="1"/>
</dbReference>
<dbReference type="AlphaFoldDB" id="A0A7K0G407"/>
<comment type="caution">
    <text evidence="2">The sequence shown here is derived from an EMBL/GenBank/DDBJ whole genome shotgun (WGS) entry which is preliminary data.</text>
</comment>
<dbReference type="Proteomes" id="UP000487757">
    <property type="component" value="Unassembled WGS sequence"/>
</dbReference>
<dbReference type="InterPro" id="IPR014710">
    <property type="entry name" value="RmlC-like_jellyroll"/>
</dbReference>
<keyword evidence="3" id="KW-1185">Reference proteome</keyword>
<dbReference type="InterPro" id="IPR013096">
    <property type="entry name" value="Cupin_2"/>
</dbReference>
<organism evidence="2 3">
    <name type="scientific">Pedobacter petrophilus</name>
    <dbReference type="NCBI Taxonomy" id="1908241"/>
    <lineage>
        <taxon>Bacteria</taxon>
        <taxon>Pseudomonadati</taxon>
        <taxon>Bacteroidota</taxon>
        <taxon>Sphingobacteriia</taxon>
        <taxon>Sphingobacteriales</taxon>
        <taxon>Sphingobacteriaceae</taxon>
        <taxon>Pedobacter</taxon>
    </lineage>
</organism>
<reference evidence="2 3" key="1">
    <citation type="submission" date="2019-11" db="EMBL/GenBank/DDBJ databases">
        <title>Pedobacter petrophilus genome.</title>
        <authorList>
            <person name="Feldbauer M.J."/>
            <person name="Newman J.D."/>
        </authorList>
    </citation>
    <scope>NUCLEOTIDE SEQUENCE [LARGE SCALE GENOMIC DNA]</scope>
    <source>
        <strain evidence="2 3">LMG 29686</strain>
    </source>
</reference>
<evidence type="ECO:0000259" key="1">
    <source>
        <dbReference type="Pfam" id="PF07883"/>
    </source>
</evidence>
<dbReference type="Pfam" id="PF07883">
    <property type="entry name" value="Cupin_2"/>
    <property type="match status" value="1"/>
</dbReference>
<dbReference type="SUPFAM" id="SSF51182">
    <property type="entry name" value="RmlC-like cupins"/>
    <property type="match status" value="1"/>
</dbReference>
<accession>A0A7K0G407</accession>
<evidence type="ECO:0000313" key="3">
    <source>
        <dbReference type="Proteomes" id="UP000487757"/>
    </source>
</evidence>
<evidence type="ECO:0000313" key="2">
    <source>
        <dbReference type="EMBL" id="MRX78441.1"/>
    </source>
</evidence>
<dbReference type="CDD" id="cd02233">
    <property type="entry name" value="cupin_HNL-like"/>
    <property type="match status" value="1"/>
</dbReference>
<dbReference type="EMBL" id="WKKH01000053">
    <property type="protein sequence ID" value="MRX78441.1"/>
    <property type="molecule type" value="Genomic_DNA"/>
</dbReference>
<dbReference type="PANTHER" id="PTHR43698:SF1">
    <property type="entry name" value="BLL4564 PROTEIN"/>
    <property type="match status" value="1"/>
</dbReference>
<dbReference type="Gene3D" id="2.60.120.10">
    <property type="entry name" value="Jelly Rolls"/>
    <property type="match status" value="1"/>
</dbReference>
<sequence>MTTENNNALFAKGEKLTNGYFTGDAYLETLLQKDKNNNFVMGAVTFEPGARTNWHTHPKGQVLIVTEGEGWYQEKGKPAKTIKKGDVINIPENVEHWHGATANIKMVHIAITNYEGETNAVWLKPVTDEEYHEANK</sequence>
<feature type="domain" description="Cupin type-2" evidence="1">
    <location>
        <begin position="44"/>
        <end position="104"/>
    </location>
</feature>
<dbReference type="OrthoDB" id="9802489at2"/>
<dbReference type="InterPro" id="IPR047263">
    <property type="entry name" value="HNL-like_cupin"/>
</dbReference>
<name>A0A7K0G407_9SPHI</name>
<proteinExistence type="predicted"/>
<protein>
    <submittedName>
        <fullName evidence="2">Cupin domain-containing protein</fullName>
    </submittedName>
</protein>
<gene>
    <name evidence="2" type="ORF">GJU39_20375</name>
</gene>